<evidence type="ECO:0000313" key="16">
    <source>
        <dbReference type="Proteomes" id="UP000663891"/>
    </source>
</evidence>
<evidence type="ECO:0000313" key="15">
    <source>
        <dbReference type="EMBL" id="CAF1004564.1"/>
    </source>
</evidence>
<dbReference type="PANTHER" id="PTHR11042:SF160">
    <property type="entry name" value="EUKARYOTIC TRANSLATION INITIATION FACTOR 2-ALPHA KINASE 1"/>
    <property type="match status" value="1"/>
</dbReference>
<dbReference type="Pfam" id="PF00069">
    <property type="entry name" value="Pkinase"/>
    <property type="match status" value="2"/>
</dbReference>
<keyword evidence="7" id="KW-0652">Protein synthesis inhibitor</keyword>
<feature type="coiled-coil region" evidence="12">
    <location>
        <begin position="610"/>
        <end position="667"/>
    </location>
</feature>
<evidence type="ECO:0000256" key="5">
    <source>
        <dbReference type="ARBA" id="ARBA00022777"/>
    </source>
</evidence>
<feature type="compositionally biased region" description="Polar residues" evidence="13">
    <location>
        <begin position="346"/>
        <end position="373"/>
    </location>
</feature>
<dbReference type="EMBL" id="CAJNON010000127">
    <property type="protein sequence ID" value="CAF1004564.1"/>
    <property type="molecule type" value="Genomic_DNA"/>
</dbReference>
<dbReference type="InterPro" id="IPR050339">
    <property type="entry name" value="CC_SR_Kinase"/>
</dbReference>
<evidence type="ECO:0000259" key="14">
    <source>
        <dbReference type="PROSITE" id="PS50011"/>
    </source>
</evidence>
<comment type="catalytic activity">
    <reaction evidence="10">
        <text>L-seryl-[protein] + ATP = O-phospho-L-seryl-[protein] + ADP + H(+)</text>
        <dbReference type="Rhea" id="RHEA:17989"/>
        <dbReference type="Rhea" id="RHEA-COMP:9863"/>
        <dbReference type="Rhea" id="RHEA-COMP:11604"/>
        <dbReference type="ChEBI" id="CHEBI:15378"/>
        <dbReference type="ChEBI" id="CHEBI:29999"/>
        <dbReference type="ChEBI" id="CHEBI:30616"/>
        <dbReference type="ChEBI" id="CHEBI:83421"/>
        <dbReference type="ChEBI" id="CHEBI:456216"/>
        <dbReference type="EC" id="2.7.11.1"/>
    </reaction>
    <physiologicalReaction direction="left-to-right" evidence="10">
        <dbReference type="Rhea" id="RHEA:17990"/>
    </physiologicalReaction>
</comment>
<comment type="catalytic activity">
    <reaction evidence="9">
        <text>L-threonyl-[protein] + ATP = O-phospho-L-threonyl-[protein] + ADP + H(+)</text>
        <dbReference type="Rhea" id="RHEA:46608"/>
        <dbReference type="Rhea" id="RHEA-COMP:11060"/>
        <dbReference type="Rhea" id="RHEA-COMP:11605"/>
        <dbReference type="ChEBI" id="CHEBI:15378"/>
        <dbReference type="ChEBI" id="CHEBI:30013"/>
        <dbReference type="ChEBI" id="CHEBI:30616"/>
        <dbReference type="ChEBI" id="CHEBI:61977"/>
        <dbReference type="ChEBI" id="CHEBI:456216"/>
        <dbReference type="EC" id="2.7.11.1"/>
    </reaction>
    <physiologicalReaction direction="left-to-right" evidence="9">
        <dbReference type="Rhea" id="RHEA:46609"/>
    </physiologicalReaction>
</comment>
<evidence type="ECO:0000256" key="11">
    <source>
        <dbReference type="PROSITE-ProRule" id="PRU10141"/>
    </source>
</evidence>
<evidence type="ECO:0000256" key="3">
    <source>
        <dbReference type="ARBA" id="ARBA00022679"/>
    </source>
</evidence>
<dbReference type="GO" id="GO:0005634">
    <property type="term" value="C:nucleus"/>
    <property type="evidence" value="ECO:0007669"/>
    <property type="project" value="TreeGrafter"/>
</dbReference>
<dbReference type="GO" id="GO:0004694">
    <property type="term" value="F:eukaryotic translation initiation factor 2alpha kinase activity"/>
    <property type="evidence" value="ECO:0007669"/>
    <property type="project" value="TreeGrafter"/>
</dbReference>
<dbReference type="InterPro" id="IPR008271">
    <property type="entry name" value="Ser/Thr_kinase_AS"/>
</dbReference>
<feature type="compositionally biased region" description="Basic and acidic residues" evidence="13">
    <location>
        <begin position="306"/>
        <end position="323"/>
    </location>
</feature>
<name>A0A814H1T2_9BILA</name>
<dbReference type="InterPro" id="IPR017441">
    <property type="entry name" value="Protein_kinase_ATP_BS"/>
</dbReference>
<reference evidence="15" key="1">
    <citation type="submission" date="2021-02" db="EMBL/GenBank/DDBJ databases">
        <authorList>
            <person name="Nowell W R."/>
        </authorList>
    </citation>
    <scope>NUCLEOTIDE SEQUENCE</scope>
</reference>
<dbReference type="SUPFAM" id="SSF56112">
    <property type="entry name" value="Protein kinase-like (PK-like)"/>
    <property type="match status" value="1"/>
</dbReference>
<dbReference type="PROSITE" id="PS00107">
    <property type="entry name" value="PROTEIN_KINASE_ATP"/>
    <property type="match status" value="1"/>
</dbReference>
<gene>
    <name evidence="15" type="ORF">VCS650_LOCUS14918</name>
</gene>
<feature type="region of interest" description="Disordered" evidence="13">
    <location>
        <begin position="306"/>
        <end position="373"/>
    </location>
</feature>
<dbReference type="GO" id="GO:0005524">
    <property type="term" value="F:ATP binding"/>
    <property type="evidence" value="ECO:0007669"/>
    <property type="project" value="UniProtKB-UniRule"/>
</dbReference>
<protein>
    <recommendedName>
        <fullName evidence="1">non-specific serine/threonine protein kinase</fullName>
        <ecNumber evidence="1">2.7.11.1</ecNumber>
    </recommendedName>
</protein>
<dbReference type="GO" id="GO:0005737">
    <property type="term" value="C:cytoplasm"/>
    <property type="evidence" value="ECO:0007669"/>
    <property type="project" value="TreeGrafter"/>
</dbReference>
<dbReference type="Gene3D" id="1.10.510.10">
    <property type="entry name" value="Transferase(Phosphotransferase) domain 1"/>
    <property type="match status" value="1"/>
</dbReference>
<dbReference type="InterPro" id="IPR011009">
    <property type="entry name" value="Kinase-like_dom_sf"/>
</dbReference>
<dbReference type="PANTHER" id="PTHR11042">
    <property type="entry name" value="EUKARYOTIC TRANSLATION INITIATION FACTOR 2-ALPHA KINASE EIF2-ALPHA KINASE -RELATED"/>
    <property type="match status" value="1"/>
</dbReference>
<dbReference type="OrthoDB" id="1405469at2759"/>
<dbReference type="PROSITE" id="PS50011">
    <property type="entry name" value="PROTEIN_KINASE_DOM"/>
    <property type="match status" value="1"/>
</dbReference>
<evidence type="ECO:0000256" key="8">
    <source>
        <dbReference type="ARBA" id="ARBA00037982"/>
    </source>
</evidence>
<feature type="domain" description="Protein kinase" evidence="14">
    <location>
        <begin position="195"/>
        <end position="617"/>
    </location>
</feature>
<comment type="caution">
    <text evidence="15">The sequence shown here is derived from an EMBL/GenBank/DDBJ whole genome shotgun (WGS) entry which is preliminary data.</text>
</comment>
<dbReference type="Proteomes" id="UP000663891">
    <property type="component" value="Unassembled WGS sequence"/>
</dbReference>
<dbReference type="PROSITE" id="PS00108">
    <property type="entry name" value="PROTEIN_KINASE_ST"/>
    <property type="match status" value="1"/>
</dbReference>
<keyword evidence="2" id="KW-0723">Serine/threonine-protein kinase</keyword>
<dbReference type="GO" id="GO:0017148">
    <property type="term" value="P:negative regulation of translation"/>
    <property type="evidence" value="ECO:0007669"/>
    <property type="project" value="UniProtKB-KW"/>
</dbReference>
<keyword evidence="6 11" id="KW-0067">ATP-binding</keyword>
<keyword evidence="4 11" id="KW-0547">Nucleotide-binding</keyword>
<keyword evidence="12" id="KW-0175">Coiled coil</keyword>
<evidence type="ECO:0000256" key="12">
    <source>
        <dbReference type="SAM" id="Coils"/>
    </source>
</evidence>
<proteinExistence type="inferred from homology"/>
<organism evidence="15 16">
    <name type="scientific">Adineta steineri</name>
    <dbReference type="NCBI Taxonomy" id="433720"/>
    <lineage>
        <taxon>Eukaryota</taxon>
        <taxon>Metazoa</taxon>
        <taxon>Spiralia</taxon>
        <taxon>Gnathifera</taxon>
        <taxon>Rotifera</taxon>
        <taxon>Eurotatoria</taxon>
        <taxon>Bdelloidea</taxon>
        <taxon>Adinetida</taxon>
        <taxon>Adinetidae</taxon>
        <taxon>Adineta</taxon>
    </lineage>
</organism>
<dbReference type="InterPro" id="IPR000719">
    <property type="entry name" value="Prot_kinase_dom"/>
</dbReference>
<dbReference type="AlphaFoldDB" id="A0A814H1T2"/>
<dbReference type="SMART" id="SM00220">
    <property type="entry name" value="S_TKc"/>
    <property type="match status" value="1"/>
</dbReference>
<dbReference type="Gene3D" id="3.30.200.20">
    <property type="entry name" value="Phosphorylase Kinase, domain 1"/>
    <property type="match status" value="1"/>
</dbReference>
<evidence type="ECO:0000256" key="9">
    <source>
        <dbReference type="ARBA" id="ARBA00048659"/>
    </source>
</evidence>
<evidence type="ECO:0000256" key="4">
    <source>
        <dbReference type="ARBA" id="ARBA00022741"/>
    </source>
</evidence>
<evidence type="ECO:0000256" key="10">
    <source>
        <dbReference type="ARBA" id="ARBA00048977"/>
    </source>
</evidence>
<accession>A0A814H1T2</accession>
<evidence type="ECO:0000256" key="13">
    <source>
        <dbReference type="SAM" id="MobiDB-lite"/>
    </source>
</evidence>
<evidence type="ECO:0000256" key="7">
    <source>
        <dbReference type="ARBA" id="ARBA00023193"/>
    </source>
</evidence>
<evidence type="ECO:0000256" key="6">
    <source>
        <dbReference type="ARBA" id="ARBA00022840"/>
    </source>
</evidence>
<comment type="similarity">
    <text evidence="8">Belongs to the protein kinase superfamily. Ser/Thr protein kinase family. GCN2 subfamily.</text>
</comment>
<evidence type="ECO:0000256" key="2">
    <source>
        <dbReference type="ARBA" id="ARBA00022527"/>
    </source>
</evidence>
<sequence length="673" mass="77239">MTSKSKSSEFDAAKINTIAPFDRGTIQIRNHSSKLTESELISLQLLFYALLDILSLTITNNDAHKSRLLFQLLLRLLTTSKILPKSMHFSAISSQQLDHAQNYVRTLRATIQTALNIIQKPTTTDRPSITSLLDKDYTKALLTTSPNSLLSPSNITIDIPQPDLQLKIPLPMTMNGTVVTKNFDNVVIYRYVQDFYELGILGKGAFGSVFRARNRLDNRIYAIKKIIFDTNQNCRQAKSALREVRVLALLSHPNIIQYHCAWLELVPYEVRTHRTTPPTTTTTQIKPSRPKIERWDSVDEMISFKKESSSLSENKQENDESKSQTKSSSTSDDDGSEISTFELNGESLNSQEYPSDTDNTSFSNDPSQNSVSNKQLIPFHGQNQFVSSSTQSRYINSKIVLFIQMQLCDTTLCSWLRYRNEAIIDETSHENKHISYSLNDLGQQQCWHIYKQLLAAVQYIHSQSFVHRDIKPQNIFISYNSTDPSSVHVRLGDFGLATLFDSKITYDSPEDFINDESKSIGTPLYIPPEQLHSNNCAATTKSDLYSLGIVLFELFNIFQTEMERKCCISNLRIQTKVNEEFSKLYPFETDIIEQLVSFESENRPSAEQILTMYTKRMKEQMKKKQNYSEQMIIEQLRKELRDKDLKIQQLQKELNDRNTKIQQLELEIGKNKT</sequence>
<feature type="binding site" evidence="11">
    <location>
        <position position="225"/>
    </location>
    <ligand>
        <name>ATP</name>
        <dbReference type="ChEBI" id="CHEBI:30616"/>
    </ligand>
</feature>
<keyword evidence="3" id="KW-0808">Transferase</keyword>
<keyword evidence="5" id="KW-0418">Kinase</keyword>
<evidence type="ECO:0000256" key="1">
    <source>
        <dbReference type="ARBA" id="ARBA00012513"/>
    </source>
</evidence>
<dbReference type="EC" id="2.7.11.1" evidence="1"/>